<evidence type="ECO:0000256" key="1">
    <source>
        <dbReference type="SAM" id="SignalP"/>
    </source>
</evidence>
<name>A0A232ERH7_9HYME</name>
<dbReference type="AlphaFoldDB" id="A0A232ERH7"/>
<dbReference type="Proteomes" id="UP000215335">
    <property type="component" value="Unassembled WGS sequence"/>
</dbReference>
<accession>A0A232ERH7</accession>
<feature type="chain" id="PRO_5012872929" evidence="1">
    <location>
        <begin position="19"/>
        <end position="91"/>
    </location>
</feature>
<proteinExistence type="predicted"/>
<dbReference type="EMBL" id="NNAY01002639">
    <property type="protein sequence ID" value="OXU20886.1"/>
    <property type="molecule type" value="Genomic_DNA"/>
</dbReference>
<protein>
    <submittedName>
        <fullName evidence="2">Uncharacterized protein</fullName>
    </submittedName>
</protein>
<sequence>MFKATALMLLVVLGVVLALAECKPSEDKQHNRVARQTITDPLNTGISAAAQMAAAAAEAAQRAMEMGKQAMQGVARGAMGAAGQAAGAAQG</sequence>
<comment type="caution">
    <text evidence="2">The sequence shown here is derived from an EMBL/GenBank/DDBJ whole genome shotgun (WGS) entry which is preliminary data.</text>
</comment>
<feature type="signal peptide" evidence="1">
    <location>
        <begin position="1"/>
        <end position="18"/>
    </location>
</feature>
<evidence type="ECO:0000313" key="3">
    <source>
        <dbReference type="Proteomes" id="UP000215335"/>
    </source>
</evidence>
<keyword evidence="3" id="KW-1185">Reference proteome</keyword>
<evidence type="ECO:0000313" key="2">
    <source>
        <dbReference type="EMBL" id="OXU20886.1"/>
    </source>
</evidence>
<keyword evidence="1" id="KW-0732">Signal</keyword>
<gene>
    <name evidence="2" type="ORF">TSAR_011844</name>
</gene>
<organism evidence="2 3">
    <name type="scientific">Trichomalopsis sarcophagae</name>
    <dbReference type="NCBI Taxonomy" id="543379"/>
    <lineage>
        <taxon>Eukaryota</taxon>
        <taxon>Metazoa</taxon>
        <taxon>Ecdysozoa</taxon>
        <taxon>Arthropoda</taxon>
        <taxon>Hexapoda</taxon>
        <taxon>Insecta</taxon>
        <taxon>Pterygota</taxon>
        <taxon>Neoptera</taxon>
        <taxon>Endopterygota</taxon>
        <taxon>Hymenoptera</taxon>
        <taxon>Apocrita</taxon>
        <taxon>Proctotrupomorpha</taxon>
        <taxon>Chalcidoidea</taxon>
        <taxon>Pteromalidae</taxon>
        <taxon>Pteromalinae</taxon>
        <taxon>Trichomalopsis</taxon>
    </lineage>
</organism>
<reference evidence="2 3" key="1">
    <citation type="journal article" date="2017" name="Curr. Biol.">
        <title>The Evolution of Venom by Co-option of Single-Copy Genes.</title>
        <authorList>
            <person name="Martinson E.O."/>
            <person name="Mrinalini"/>
            <person name="Kelkar Y.D."/>
            <person name="Chang C.H."/>
            <person name="Werren J.H."/>
        </authorList>
    </citation>
    <scope>NUCLEOTIDE SEQUENCE [LARGE SCALE GENOMIC DNA]</scope>
    <source>
        <strain evidence="2 3">Alberta</strain>
        <tissue evidence="2">Whole body</tissue>
    </source>
</reference>